<evidence type="ECO:0000256" key="1">
    <source>
        <dbReference type="ARBA" id="ARBA00022801"/>
    </source>
</evidence>
<dbReference type="Pfam" id="PF12697">
    <property type="entry name" value="Abhydrolase_6"/>
    <property type="match status" value="1"/>
</dbReference>
<comment type="caution">
    <text evidence="3">The sequence shown here is derived from an EMBL/GenBank/DDBJ whole genome shotgun (WGS) entry which is preliminary data.</text>
</comment>
<evidence type="ECO:0000313" key="3">
    <source>
        <dbReference type="EMBL" id="MBG0566436.1"/>
    </source>
</evidence>
<dbReference type="GO" id="GO:0016787">
    <property type="term" value="F:hydrolase activity"/>
    <property type="evidence" value="ECO:0007669"/>
    <property type="project" value="UniProtKB-KW"/>
</dbReference>
<dbReference type="SUPFAM" id="SSF53474">
    <property type="entry name" value="alpha/beta-Hydrolases"/>
    <property type="match status" value="1"/>
</dbReference>
<dbReference type="InterPro" id="IPR050266">
    <property type="entry name" value="AB_hydrolase_sf"/>
</dbReference>
<dbReference type="PANTHER" id="PTHR43798">
    <property type="entry name" value="MONOACYLGLYCEROL LIPASE"/>
    <property type="match status" value="1"/>
</dbReference>
<reference evidence="3" key="1">
    <citation type="submission" date="2020-11" db="EMBL/GenBank/DDBJ databases">
        <title>Isolation and identification of active actinomycetes.</title>
        <authorList>
            <person name="Sun X."/>
        </authorList>
    </citation>
    <scope>NUCLEOTIDE SEQUENCE</scope>
    <source>
        <strain evidence="3">NEAU-A11</strain>
    </source>
</reference>
<dbReference type="Proteomes" id="UP000598146">
    <property type="component" value="Unassembled WGS sequence"/>
</dbReference>
<dbReference type="Gene3D" id="3.40.50.1820">
    <property type="entry name" value="alpha/beta hydrolase"/>
    <property type="match status" value="1"/>
</dbReference>
<feature type="domain" description="AB hydrolase-1" evidence="2">
    <location>
        <begin position="37"/>
        <end position="242"/>
    </location>
</feature>
<accession>A0A931CFT4</accession>
<dbReference type="GO" id="GO:0016020">
    <property type="term" value="C:membrane"/>
    <property type="evidence" value="ECO:0007669"/>
    <property type="project" value="TreeGrafter"/>
</dbReference>
<protein>
    <submittedName>
        <fullName evidence="3">Alpha/beta hydrolase</fullName>
    </submittedName>
</protein>
<evidence type="ECO:0000313" key="4">
    <source>
        <dbReference type="Proteomes" id="UP000598146"/>
    </source>
</evidence>
<gene>
    <name evidence="3" type="ORF">I4J89_33810</name>
</gene>
<keyword evidence="1 3" id="KW-0378">Hydrolase</keyword>
<keyword evidence="4" id="KW-1185">Reference proteome</keyword>
<sequence length="258" mass="27343">MEQVKSRDGTTIAFDRIGQGPPVILVTGSLSDRADKRPLAELLASDLTVLNYDRRGRGPSGDTQPYAVEREIEDIEAVIQTAGGEAGLYGSSGGAVLSMLAASAGLPVTKVAMWETPYLPEGMPTPPPDHVEQLGTMVAEGRRGDAVEYFLSKVVGMPPEAIAGARQTPFWVKAEALAHTLTYDALLLGDYRIPVDRVKSLTVPTLVMAGGADIPFMRDTAAALAEIFPAGEARFLDGQGHDVDSAVLAPVLKAFFAH</sequence>
<evidence type="ECO:0000259" key="2">
    <source>
        <dbReference type="Pfam" id="PF12697"/>
    </source>
</evidence>
<dbReference type="RefSeq" id="WP_196418215.1">
    <property type="nucleotide sequence ID" value="NZ_JADQTO010000020.1"/>
</dbReference>
<dbReference type="AlphaFoldDB" id="A0A931CFT4"/>
<proteinExistence type="predicted"/>
<dbReference type="PANTHER" id="PTHR43798:SF31">
    <property type="entry name" value="AB HYDROLASE SUPERFAMILY PROTEIN YCLE"/>
    <property type="match status" value="1"/>
</dbReference>
<dbReference type="EMBL" id="JADQTO010000020">
    <property type="protein sequence ID" value="MBG0566436.1"/>
    <property type="molecule type" value="Genomic_DNA"/>
</dbReference>
<dbReference type="InterPro" id="IPR000073">
    <property type="entry name" value="AB_hydrolase_1"/>
</dbReference>
<name>A0A931CFT4_9ACTN</name>
<dbReference type="InterPro" id="IPR029058">
    <property type="entry name" value="AB_hydrolase_fold"/>
</dbReference>
<organism evidence="3 4">
    <name type="scientific">Actinoplanes aureus</name>
    <dbReference type="NCBI Taxonomy" id="2792083"/>
    <lineage>
        <taxon>Bacteria</taxon>
        <taxon>Bacillati</taxon>
        <taxon>Actinomycetota</taxon>
        <taxon>Actinomycetes</taxon>
        <taxon>Micromonosporales</taxon>
        <taxon>Micromonosporaceae</taxon>
        <taxon>Actinoplanes</taxon>
    </lineage>
</organism>